<keyword evidence="2" id="KW-1185">Reference proteome</keyword>
<proteinExistence type="predicted"/>
<comment type="caution">
    <text evidence="1">The sequence shown here is derived from an EMBL/GenBank/DDBJ whole genome shotgun (WGS) entry which is preliminary data.</text>
</comment>
<protein>
    <submittedName>
        <fullName evidence="1">3252_t:CDS:1</fullName>
    </submittedName>
</protein>
<sequence>KLKDLQKEMEILQKETIEEETALADFKRKKLRAALLSQLDALFEFGEKLIILTKHSKDIVEEIPVNDTHPGQEKTSQIVSSAIKALEEWAPPPPEKFPAYLQRSQVTASEDSQEESLTTSHPGYVIMQPSQDAPNTEKTEFPFATYKQKTFPTTSTSTENMSSNAKYYDDPNEADHSDLDQTTDADQELETPKKFWDVITHQTKDSITENTITTSFHAIQTEGVPRPPTPPISHAKSVSPEGSESPESNQVTQSEDQAIAPSSTLDTPSEIQILQPTNPTQNDSSVPSAEVSEPYVESSEPSIEVSEPPIEMPEASTSPQNETSSEVYLSDKTHKIHNHQKRVHFSDVEDEIP</sequence>
<accession>A0ACA9PPL9</accession>
<evidence type="ECO:0000313" key="1">
    <source>
        <dbReference type="EMBL" id="CAG8715673.1"/>
    </source>
</evidence>
<dbReference type="Proteomes" id="UP000789525">
    <property type="component" value="Unassembled WGS sequence"/>
</dbReference>
<organism evidence="1 2">
    <name type="scientific">Acaulospora colombiana</name>
    <dbReference type="NCBI Taxonomy" id="27376"/>
    <lineage>
        <taxon>Eukaryota</taxon>
        <taxon>Fungi</taxon>
        <taxon>Fungi incertae sedis</taxon>
        <taxon>Mucoromycota</taxon>
        <taxon>Glomeromycotina</taxon>
        <taxon>Glomeromycetes</taxon>
        <taxon>Diversisporales</taxon>
        <taxon>Acaulosporaceae</taxon>
        <taxon>Acaulospora</taxon>
    </lineage>
</organism>
<dbReference type="EMBL" id="CAJVPT010036806">
    <property type="protein sequence ID" value="CAG8715673.1"/>
    <property type="molecule type" value="Genomic_DNA"/>
</dbReference>
<gene>
    <name evidence="1" type="ORF">ACOLOM_LOCUS10890</name>
</gene>
<feature type="non-terminal residue" evidence="1">
    <location>
        <position position="1"/>
    </location>
</feature>
<name>A0ACA9PPL9_9GLOM</name>
<reference evidence="1" key="1">
    <citation type="submission" date="2021-06" db="EMBL/GenBank/DDBJ databases">
        <authorList>
            <person name="Kallberg Y."/>
            <person name="Tangrot J."/>
            <person name="Rosling A."/>
        </authorList>
    </citation>
    <scope>NUCLEOTIDE SEQUENCE</scope>
    <source>
        <strain evidence="1">CL356</strain>
    </source>
</reference>
<evidence type="ECO:0000313" key="2">
    <source>
        <dbReference type="Proteomes" id="UP000789525"/>
    </source>
</evidence>